<comment type="caution">
    <text evidence="6">The sequence shown here is derived from an EMBL/GenBank/DDBJ whole genome shotgun (WGS) entry which is preliminary data.</text>
</comment>
<dbReference type="InterPro" id="IPR017850">
    <property type="entry name" value="Alkaline_phosphatase_core_sf"/>
</dbReference>
<keyword evidence="4" id="KW-0106">Calcium</keyword>
<protein>
    <submittedName>
        <fullName evidence="6">Sulfatase-like hydrolase/transferase</fullName>
    </submittedName>
</protein>
<proteinExistence type="inferred from homology"/>
<dbReference type="Pfam" id="PF00884">
    <property type="entry name" value="Sulfatase"/>
    <property type="match status" value="1"/>
</dbReference>
<organism evidence="6 7">
    <name type="scientific">Taishania pollutisoli</name>
    <dbReference type="NCBI Taxonomy" id="2766479"/>
    <lineage>
        <taxon>Bacteria</taxon>
        <taxon>Pseudomonadati</taxon>
        <taxon>Bacteroidota</taxon>
        <taxon>Flavobacteriia</taxon>
        <taxon>Flavobacteriales</taxon>
        <taxon>Crocinitomicaceae</taxon>
        <taxon>Taishania</taxon>
    </lineage>
</organism>
<dbReference type="PANTHER" id="PTHR42693:SF33">
    <property type="entry name" value="ARYLSULFATASE"/>
    <property type="match status" value="1"/>
</dbReference>
<dbReference type="AlphaFoldDB" id="A0A8J6TT42"/>
<dbReference type="Gene3D" id="3.40.720.10">
    <property type="entry name" value="Alkaline Phosphatase, subunit A"/>
    <property type="match status" value="1"/>
</dbReference>
<accession>A0A8J6TT42</accession>
<dbReference type="GO" id="GO:0046872">
    <property type="term" value="F:metal ion binding"/>
    <property type="evidence" value="ECO:0007669"/>
    <property type="project" value="UniProtKB-KW"/>
</dbReference>
<comment type="similarity">
    <text evidence="1">Belongs to the sulfatase family.</text>
</comment>
<dbReference type="PANTHER" id="PTHR42693">
    <property type="entry name" value="ARYLSULFATASE FAMILY MEMBER"/>
    <property type="match status" value="1"/>
</dbReference>
<evidence type="ECO:0000256" key="3">
    <source>
        <dbReference type="ARBA" id="ARBA00022801"/>
    </source>
</evidence>
<evidence type="ECO:0000256" key="1">
    <source>
        <dbReference type="ARBA" id="ARBA00008779"/>
    </source>
</evidence>
<dbReference type="InterPro" id="IPR024607">
    <property type="entry name" value="Sulfatase_CS"/>
</dbReference>
<evidence type="ECO:0000313" key="7">
    <source>
        <dbReference type="Proteomes" id="UP000652681"/>
    </source>
</evidence>
<dbReference type="SUPFAM" id="SSF53649">
    <property type="entry name" value="Alkaline phosphatase-like"/>
    <property type="match status" value="1"/>
</dbReference>
<dbReference type="InterPro" id="IPR050738">
    <property type="entry name" value="Sulfatase"/>
</dbReference>
<dbReference type="EMBL" id="JACVEL010000004">
    <property type="protein sequence ID" value="MBC9812309.1"/>
    <property type="molecule type" value="Genomic_DNA"/>
</dbReference>
<evidence type="ECO:0000256" key="2">
    <source>
        <dbReference type="ARBA" id="ARBA00022723"/>
    </source>
</evidence>
<keyword evidence="3 6" id="KW-0378">Hydrolase</keyword>
<evidence type="ECO:0000313" key="6">
    <source>
        <dbReference type="EMBL" id="MBC9812309.1"/>
    </source>
</evidence>
<name>A0A8J6TT42_9FLAO</name>
<dbReference type="RefSeq" id="WP_216713932.1">
    <property type="nucleotide sequence ID" value="NZ_JACVEL010000004.1"/>
</dbReference>
<keyword evidence="7" id="KW-1185">Reference proteome</keyword>
<dbReference type="PROSITE" id="PS00523">
    <property type="entry name" value="SULFATASE_1"/>
    <property type="match status" value="1"/>
</dbReference>
<dbReference type="GO" id="GO:0004065">
    <property type="term" value="F:arylsulfatase activity"/>
    <property type="evidence" value="ECO:0007669"/>
    <property type="project" value="TreeGrafter"/>
</dbReference>
<dbReference type="InterPro" id="IPR000917">
    <property type="entry name" value="Sulfatase_N"/>
</dbReference>
<feature type="domain" description="Sulfatase N-terminal" evidence="5">
    <location>
        <begin position="57"/>
        <end position="415"/>
    </location>
</feature>
<evidence type="ECO:0000256" key="4">
    <source>
        <dbReference type="ARBA" id="ARBA00022837"/>
    </source>
</evidence>
<evidence type="ECO:0000259" key="5">
    <source>
        <dbReference type="Pfam" id="PF00884"/>
    </source>
</evidence>
<reference evidence="6" key="1">
    <citation type="submission" date="2020-09" db="EMBL/GenBank/DDBJ databases">
        <title>Taishania pollutisoli gen. nov., sp. nov., Isolated from Tetrabromobisphenol A-Contaminated Soil.</title>
        <authorList>
            <person name="Chen Q."/>
        </authorList>
    </citation>
    <scope>NUCLEOTIDE SEQUENCE</scope>
    <source>
        <strain evidence="6">CZZ-1</strain>
    </source>
</reference>
<dbReference type="PROSITE" id="PS00149">
    <property type="entry name" value="SULFATASE_2"/>
    <property type="match status" value="1"/>
</dbReference>
<keyword evidence="2" id="KW-0479">Metal-binding</keyword>
<gene>
    <name evidence="6" type="ORF">H9Y05_07420</name>
</gene>
<dbReference type="Proteomes" id="UP000652681">
    <property type="component" value="Unassembled WGS sequence"/>
</dbReference>
<sequence length="530" mass="60401">MKQWFVVTGMTAILFLLCGLAFSQKKQYPPVPFDTILYMGKQQFLSTSPAAETSRMNVILIVADDLGKHDLSVYGNPYIKTPNIDRLANEGVRFNTGYATAAVCSPSRAGFLTGRYQQRFGYHLQPHPRYPKNKLELWAFKHLINTSYLVPEEYGVYPKKQENRMGLPSSEIAISELLQHNGYRTAWIGKWHLGYQEPLLPVNFGFDYRYGCYEAYTLFADPKNPEIVNAPIKEFTDKVIWKGGRKDACAIRENEVEIEEKEYITNAFFNRAKQFIGSDKTTPFFVYLPITAPHTPYQAPKAIYDQLSHIPEHNKRVYYAMIVALDNAIGGLIDFLKTTGQYENTLIIFTSDNGAALYSETVDNKPLNGGKMTLFEGGINVPFILHCPALFSTSAVVQEPVSLLDIFPTITTAAGLELPDDRTYDGISLIGDQADSIAPPVKRELYWYSDYNSAIRIGNAKLLVNTRDHTVDYFDLHDDPGELNPFPEHPEVHFLHQKLEYWKATMPSLYWPRIMNYEIKINGKTYRWAV</sequence>